<evidence type="ECO:0000259" key="10">
    <source>
        <dbReference type="Pfam" id="PF03151"/>
    </source>
</evidence>
<feature type="transmembrane region" description="Helical" evidence="9">
    <location>
        <begin position="278"/>
        <end position="298"/>
    </location>
</feature>
<evidence type="ECO:0000256" key="5">
    <source>
        <dbReference type="ARBA" id="ARBA00022692"/>
    </source>
</evidence>
<evidence type="ECO:0000256" key="7">
    <source>
        <dbReference type="ARBA" id="ARBA00023136"/>
    </source>
</evidence>
<comment type="subunit">
    <text evidence="4">Homooligomer.</text>
</comment>
<feature type="transmembrane region" description="Helical" evidence="9">
    <location>
        <begin position="217"/>
        <end position="238"/>
    </location>
</feature>
<dbReference type="PANTHER" id="PTHR11132">
    <property type="entry name" value="SOLUTE CARRIER FAMILY 35"/>
    <property type="match status" value="1"/>
</dbReference>
<feature type="transmembrane region" description="Helical" evidence="9">
    <location>
        <begin position="304"/>
        <end position="323"/>
    </location>
</feature>
<dbReference type="Pfam" id="PF03151">
    <property type="entry name" value="TPT"/>
    <property type="match status" value="1"/>
</dbReference>
<evidence type="ECO:0000256" key="3">
    <source>
        <dbReference type="ARBA" id="ARBA00010425"/>
    </source>
</evidence>
<dbReference type="InterPro" id="IPR050186">
    <property type="entry name" value="TPT_transporter"/>
</dbReference>
<evidence type="ECO:0000256" key="9">
    <source>
        <dbReference type="SAM" id="Phobius"/>
    </source>
</evidence>
<keyword evidence="12" id="KW-1185">Reference proteome</keyword>
<feature type="transmembrane region" description="Helical" evidence="9">
    <location>
        <begin position="181"/>
        <end position="205"/>
    </location>
</feature>
<gene>
    <name evidence="11" type="ORF">ACRE_090700</name>
</gene>
<dbReference type="InterPro" id="IPR037185">
    <property type="entry name" value="EmrE-like"/>
</dbReference>
<feature type="transmembrane region" description="Helical" evidence="9">
    <location>
        <begin position="32"/>
        <end position="50"/>
    </location>
</feature>
<keyword evidence="6 9" id="KW-1133">Transmembrane helix</keyword>
<feature type="transmembrane region" description="Helical" evidence="9">
    <location>
        <begin position="250"/>
        <end position="271"/>
    </location>
</feature>
<evidence type="ECO:0000256" key="1">
    <source>
        <dbReference type="ARBA" id="ARBA00003420"/>
    </source>
</evidence>
<protein>
    <submittedName>
        <fullName evidence="11">Sugar phosphate/phosphate translocator-like protein</fullName>
    </submittedName>
</protein>
<evidence type="ECO:0000256" key="8">
    <source>
        <dbReference type="SAM" id="MobiDB-lite"/>
    </source>
</evidence>
<comment type="similarity">
    <text evidence="3">Belongs to the TPT transporter family. SLC35D subfamily.</text>
</comment>
<evidence type="ECO:0000256" key="4">
    <source>
        <dbReference type="ARBA" id="ARBA00011182"/>
    </source>
</evidence>
<dbReference type="EMBL" id="JPKY01000260">
    <property type="protein sequence ID" value="KFH40271.1"/>
    <property type="molecule type" value="Genomic_DNA"/>
</dbReference>
<organism evidence="11 12">
    <name type="scientific">Hapsidospora chrysogenum (strain ATCC 11550 / CBS 779.69 / DSM 880 / IAM 14645 / JCM 23072 / IMI 49137)</name>
    <name type="common">Acremonium chrysogenum</name>
    <dbReference type="NCBI Taxonomy" id="857340"/>
    <lineage>
        <taxon>Eukaryota</taxon>
        <taxon>Fungi</taxon>
        <taxon>Dikarya</taxon>
        <taxon>Ascomycota</taxon>
        <taxon>Pezizomycotina</taxon>
        <taxon>Sordariomycetes</taxon>
        <taxon>Hypocreomycetidae</taxon>
        <taxon>Hypocreales</taxon>
        <taxon>Bionectriaceae</taxon>
        <taxon>Hapsidospora</taxon>
    </lineage>
</organism>
<proteinExistence type="inferred from homology"/>
<dbReference type="HOGENOM" id="CLU_022332_0_2_1"/>
<dbReference type="Proteomes" id="UP000029964">
    <property type="component" value="Unassembled WGS sequence"/>
</dbReference>
<name>A0A086ST39_HAPC1</name>
<evidence type="ECO:0000256" key="6">
    <source>
        <dbReference type="ARBA" id="ARBA00022989"/>
    </source>
</evidence>
<keyword evidence="7 9" id="KW-0472">Membrane</keyword>
<sequence>MASGPALPLVERPSPPPPPPQASSSRRTQTTVTALYMIAWISSSNCTILFNKWLINNAGFDYPVLLTCWHQLFAAVVTQILARTTTLLDSRRSLQVNSRFYLRTILPIGLASSGAFVCSNLVYRYLSVSFIQMLKASSPVIVLFVSWLWGVAEPTGGTIVNILFIVGGVVLASAGEISFSWIGVIFQMSGLLFEAVRVVMIQVMLSSEGMNMDALVGLYYCAPVGAAFNLAIAAVTEIPRFNWDHLVRTGWVLLLLNATAALMLSVTSMVLIGRTSSLVTTLTGIFKNILLIISSVVIWGTEIAAIQIIGYTMSLGGLVYYAFGYEKLLEGSMVATVWAAGHWDRWTASLPFGKTSALSGALYFNENIDREDEG</sequence>
<evidence type="ECO:0000313" key="11">
    <source>
        <dbReference type="EMBL" id="KFH40271.1"/>
    </source>
</evidence>
<keyword evidence="5 9" id="KW-0812">Transmembrane</keyword>
<dbReference type="SUPFAM" id="SSF103481">
    <property type="entry name" value="Multidrug resistance efflux transporter EmrE"/>
    <property type="match status" value="1"/>
</dbReference>
<evidence type="ECO:0000256" key="2">
    <source>
        <dbReference type="ARBA" id="ARBA00004477"/>
    </source>
</evidence>
<feature type="transmembrane region" description="Helical" evidence="9">
    <location>
        <begin position="129"/>
        <end position="151"/>
    </location>
</feature>
<evidence type="ECO:0000313" key="12">
    <source>
        <dbReference type="Proteomes" id="UP000029964"/>
    </source>
</evidence>
<dbReference type="GO" id="GO:0005789">
    <property type="term" value="C:endoplasmic reticulum membrane"/>
    <property type="evidence" value="ECO:0007669"/>
    <property type="project" value="UniProtKB-SubCell"/>
</dbReference>
<comment type="caution">
    <text evidence="11">The sequence shown here is derived from an EMBL/GenBank/DDBJ whole genome shotgun (WGS) entry which is preliminary data.</text>
</comment>
<accession>A0A086ST39</accession>
<reference evidence="12" key="1">
    <citation type="journal article" date="2014" name="Genome Announc.">
        <title>Genome sequence and annotation of Acremonium chrysogenum, producer of the beta-lactam antibiotic cephalosporin C.</title>
        <authorList>
            <person name="Terfehr D."/>
            <person name="Dahlmann T.A."/>
            <person name="Specht T."/>
            <person name="Zadra I."/>
            <person name="Kuernsteiner H."/>
            <person name="Kueck U."/>
        </authorList>
    </citation>
    <scope>NUCLEOTIDE SEQUENCE [LARGE SCALE GENOMIC DNA]</scope>
    <source>
        <strain evidence="12">ATCC 11550 / CBS 779.69 / DSM 880 / IAM 14645 / JCM 23072 / IMI 49137</strain>
    </source>
</reference>
<feature type="domain" description="Sugar phosphate transporter" evidence="10">
    <location>
        <begin position="33"/>
        <end position="321"/>
    </location>
</feature>
<comment type="subcellular location">
    <subcellularLocation>
        <location evidence="2">Endoplasmic reticulum membrane</location>
        <topology evidence="2">Multi-pass membrane protein</topology>
    </subcellularLocation>
</comment>
<dbReference type="AlphaFoldDB" id="A0A086ST39"/>
<dbReference type="OrthoDB" id="6418713at2759"/>
<feature type="transmembrane region" description="Helical" evidence="9">
    <location>
        <begin position="101"/>
        <end position="123"/>
    </location>
</feature>
<comment type="function">
    <text evidence="1">Involved in the import of GDP-mannose from the cytoplasm into the Golgi lumen.</text>
</comment>
<feature type="transmembrane region" description="Helical" evidence="9">
    <location>
        <begin position="158"/>
        <end position="175"/>
    </location>
</feature>
<dbReference type="InterPro" id="IPR004853">
    <property type="entry name" value="Sugar_P_trans_dom"/>
</dbReference>
<feature type="region of interest" description="Disordered" evidence="8">
    <location>
        <begin position="1"/>
        <end position="28"/>
    </location>
</feature>